<reference evidence="2" key="3">
    <citation type="submission" date="2011-03" db="EMBL/GenBank/DDBJ databases">
        <title>Annotation of Magnaporthe poae ATCC 64411.</title>
        <authorList>
            <person name="Ma L.-J."/>
            <person name="Dead R."/>
            <person name="Young S.K."/>
            <person name="Zeng Q."/>
            <person name="Gargeya S."/>
            <person name="Fitzgerald M."/>
            <person name="Haas B."/>
            <person name="Abouelleil A."/>
            <person name="Alvarado L."/>
            <person name="Arachchi H.M."/>
            <person name="Berlin A."/>
            <person name="Brown A."/>
            <person name="Chapman S.B."/>
            <person name="Chen Z."/>
            <person name="Dunbar C."/>
            <person name="Freedman E."/>
            <person name="Gearin G."/>
            <person name="Gellesch M."/>
            <person name="Goldberg J."/>
            <person name="Griggs A."/>
            <person name="Gujja S."/>
            <person name="Heiman D."/>
            <person name="Howarth C."/>
            <person name="Larson L."/>
            <person name="Lui A."/>
            <person name="MacDonald P.J.P."/>
            <person name="Mehta T."/>
            <person name="Montmayeur A."/>
            <person name="Murphy C."/>
            <person name="Neiman D."/>
            <person name="Pearson M."/>
            <person name="Priest M."/>
            <person name="Roberts A."/>
            <person name="Saif S."/>
            <person name="Shea T."/>
            <person name="Shenoy N."/>
            <person name="Sisk P."/>
            <person name="Stolte C."/>
            <person name="Sykes S."/>
            <person name="Yandava C."/>
            <person name="Wortman J."/>
            <person name="Nusbaum C."/>
            <person name="Birren B."/>
        </authorList>
    </citation>
    <scope>NUCLEOTIDE SEQUENCE</scope>
    <source>
        <strain evidence="2">ATCC 64411</strain>
    </source>
</reference>
<dbReference type="EMBL" id="ADBL01001696">
    <property type="status" value="NOT_ANNOTATED_CDS"/>
    <property type="molecule type" value="Genomic_DNA"/>
</dbReference>
<keyword evidence="4" id="KW-1185">Reference proteome</keyword>
<dbReference type="Pfam" id="PF17171">
    <property type="entry name" value="GST_C_6"/>
    <property type="match status" value="1"/>
</dbReference>
<name>A0A0C4E3M9_MAGP6</name>
<dbReference type="GO" id="GO:0005737">
    <property type="term" value="C:cytoplasm"/>
    <property type="evidence" value="ECO:0007669"/>
    <property type="project" value="TreeGrafter"/>
</dbReference>
<dbReference type="InterPro" id="IPR050931">
    <property type="entry name" value="Mito_Protein_Transport_Metaxin"/>
</dbReference>
<dbReference type="PANTHER" id="PTHR12289">
    <property type="entry name" value="METAXIN RELATED"/>
    <property type="match status" value="1"/>
</dbReference>
<protein>
    <recommendedName>
        <fullName evidence="1">Metaxin glutathione S-transferase domain-containing protein</fullName>
    </recommendedName>
</protein>
<evidence type="ECO:0000313" key="2">
    <source>
        <dbReference type="EMBL" id="KLU88053.1"/>
    </source>
</evidence>
<reference evidence="3" key="4">
    <citation type="journal article" date="2015" name="G3 (Bethesda)">
        <title>Genome sequences of three phytopathogenic species of the Magnaporthaceae family of fungi.</title>
        <authorList>
            <person name="Okagaki L.H."/>
            <person name="Nunes C.C."/>
            <person name="Sailsbery J."/>
            <person name="Clay B."/>
            <person name="Brown D."/>
            <person name="John T."/>
            <person name="Oh Y."/>
            <person name="Young N."/>
            <person name="Fitzgerald M."/>
            <person name="Haas B.J."/>
            <person name="Zeng Q."/>
            <person name="Young S."/>
            <person name="Adiconis X."/>
            <person name="Fan L."/>
            <person name="Levin J.Z."/>
            <person name="Mitchell T.K."/>
            <person name="Okubara P.A."/>
            <person name="Farman M.L."/>
            <person name="Kohn L.M."/>
            <person name="Birren B."/>
            <person name="Ma L.-J."/>
            <person name="Dean R.A."/>
        </authorList>
    </citation>
    <scope>NUCLEOTIDE SEQUENCE</scope>
    <source>
        <strain evidence="3">ATCC 64411 / 73-15</strain>
    </source>
</reference>
<accession>A0A0C4E3M9</accession>
<sequence length="186" mass="20225">MNPARVAHDLAMRALLEDKLYFYQVRERWFDNYYTMRGGVLGQLPYPVQVVVGALAYRGVVRTLFGQGTGRLTAEEKAELQNEVWTAVCDLLVEARSSGGNNDKPSKATPAGAGAAAGDTADPFWLLGGSGPTEADATLFGFVASSLVCAAAPASQKIIKGFPVLVEYASRIHDRYFPDYEKWKEG</sequence>
<dbReference type="Proteomes" id="UP000011715">
    <property type="component" value="Unassembled WGS sequence"/>
</dbReference>
<reference evidence="3" key="5">
    <citation type="submission" date="2015-06" db="UniProtKB">
        <authorList>
            <consortium name="EnsemblFungi"/>
        </authorList>
    </citation>
    <scope>IDENTIFICATION</scope>
    <source>
        <strain evidence="3">ATCC 64411</strain>
    </source>
</reference>
<gene>
    <name evidence="2" type="ORF">MAPG_07040</name>
</gene>
<dbReference type="InterPro" id="IPR033468">
    <property type="entry name" value="Metaxin_GST"/>
</dbReference>
<dbReference type="EMBL" id="GL876971">
    <property type="protein sequence ID" value="KLU88053.1"/>
    <property type="molecule type" value="Genomic_DNA"/>
</dbReference>
<evidence type="ECO:0000259" key="1">
    <source>
        <dbReference type="Pfam" id="PF17171"/>
    </source>
</evidence>
<reference evidence="4" key="1">
    <citation type="submission" date="2010-05" db="EMBL/GenBank/DDBJ databases">
        <title>The genome sequence of Magnaporthe poae strain ATCC 64411.</title>
        <authorList>
            <person name="Ma L.-J."/>
            <person name="Dead R."/>
            <person name="Young S."/>
            <person name="Zeng Q."/>
            <person name="Koehrsen M."/>
            <person name="Alvarado L."/>
            <person name="Berlin A."/>
            <person name="Chapman S.B."/>
            <person name="Chen Z."/>
            <person name="Freedman E."/>
            <person name="Gellesch M."/>
            <person name="Goldberg J."/>
            <person name="Griggs A."/>
            <person name="Gujja S."/>
            <person name="Heilman E.R."/>
            <person name="Heiman D."/>
            <person name="Hepburn T."/>
            <person name="Howarth C."/>
            <person name="Jen D."/>
            <person name="Larson L."/>
            <person name="Mehta T."/>
            <person name="Neiman D."/>
            <person name="Pearson M."/>
            <person name="Roberts A."/>
            <person name="Saif S."/>
            <person name="Shea T."/>
            <person name="Shenoy N."/>
            <person name="Sisk P."/>
            <person name="Stolte C."/>
            <person name="Sykes S."/>
            <person name="Walk T."/>
            <person name="White J."/>
            <person name="Yandava C."/>
            <person name="Haas B."/>
            <person name="Nusbaum C."/>
            <person name="Birren B."/>
        </authorList>
    </citation>
    <scope>NUCLEOTIDE SEQUENCE [LARGE SCALE GENOMIC DNA]</scope>
    <source>
        <strain evidence="4">ATCC 64411 / 73-15</strain>
    </source>
</reference>
<dbReference type="EnsemblFungi" id="MAPG_07040T0">
    <property type="protein sequence ID" value="MAPG_07040T0"/>
    <property type="gene ID" value="MAPG_07040"/>
</dbReference>
<evidence type="ECO:0000313" key="3">
    <source>
        <dbReference type="EnsemblFungi" id="MAPG_07040T0"/>
    </source>
</evidence>
<evidence type="ECO:0000313" key="4">
    <source>
        <dbReference type="Proteomes" id="UP000011715"/>
    </source>
</evidence>
<reference evidence="2" key="2">
    <citation type="submission" date="2010-05" db="EMBL/GenBank/DDBJ databases">
        <title>The Genome Sequence of Magnaporthe poae strain ATCC 64411.</title>
        <authorList>
            <consortium name="The Broad Institute Genome Sequencing Platform"/>
            <consortium name="Broad Institute Genome Sequencing Center for Infectious Disease"/>
            <person name="Ma L.-J."/>
            <person name="Dead R."/>
            <person name="Young S."/>
            <person name="Zeng Q."/>
            <person name="Koehrsen M."/>
            <person name="Alvarado L."/>
            <person name="Berlin A."/>
            <person name="Chapman S.B."/>
            <person name="Chen Z."/>
            <person name="Freedman E."/>
            <person name="Gellesch M."/>
            <person name="Goldberg J."/>
            <person name="Griggs A."/>
            <person name="Gujja S."/>
            <person name="Heilman E.R."/>
            <person name="Heiman D."/>
            <person name="Hepburn T."/>
            <person name="Howarth C."/>
            <person name="Jen D."/>
            <person name="Larson L."/>
            <person name="Mehta T."/>
            <person name="Neiman D."/>
            <person name="Pearson M."/>
            <person name="Roberts A."/>
            <person name="Saif S."/>
            <person name="Shea T."/>
            <person name="Shenoy N."/>
            <person name="Sisk P."/>
            <person name="Stolte C."/>
            <person name="Sykes S."/>
            <person name="Walk T."/>
            <person name="White J."/>
            <person name="Yandava C."/>
            <person name="Haas B."/>
            <person name="Nusbaum C."/>
            <person name="Birren B."/>
        </authorList>
    </citation>
    <scope>NUCLEOTIDE SEQUENCE</scope>
    <source>
        <strain evidence="2">ATCC 64411</strain>
    </source>
</reference>
<dbReference type="AlphaFoldDB" id="A0A0C4E3M9"/>
<dbReference type="eggNOG" id="KOG4244">
    <property type="taxonomic scope" value="Eukaryota"/>
</dbReference>
<organism evidence="3 4">
    <name type="scientific">Magnaporthiopsis poae (strain ATCC 64411 / 73-15)</name>
    <name type="common">Kentucky bluegrass fungus</name>
    <name type="synonym">Magnaporthe poae</name>
    <dbReference type="NCBI Taxonomy" id="644358"/>
    <lineage>
        <taxon>Eukaryota</taxon>
        <taxon>Fungi</taxon>
        <taxon>Dikarya</taxon>
        <taxon>Ascomycota</taxon>
        <taxon>Pezizomycotina</taxon>
        <taxon>Sordariomycetes</taxon>
        <taxon>Sordariomycetidae</taxon>
        <taxon>Magnaporthales</taxon>
        <taxon>Magnaporthaceae</taxon>
        <taxon>Magnaporthiopsis</taxon>
    </lineage>
</organism>
<dbReference type="VEuPathDB" id="FungiDB:MAPG_07040"/>
<dbReference type="OrthoDB" id="5809458at2759"/>
<dbReference type="OMA" id="IAYVEIH"/>
<feature type="domain" description="Metaxin glutathione S-transferase" evidence="1">
    <location>
        <begin position="125"/>
        <end position="172"/>
    </location>
</feature>
<proteinExistence type="predicted"/>
<dbReference type="PANTHER" id="PTHR12289:SF41">
    <property type="entry name" value="FAILED AXON CONNECTIONS-RELATED"/>
    <property type="match status" value="1"/>
</dbReference>